<evidence type="ECO:0000256" key="5">
    <source>
        <dbReference type="ARBA" id="ARBA00022833"/>
    </source>
</evidence>
<evidence type="ECO:0000256" key="10">
    <source>
        <dbReference type="SAM" id="MobiDB-lite"/>
    </source>
</evidence>
<evidence type="ECO:0000256" key="7">
    <source>
        <dbReference type="ARBA" id="ARBA00023163"/>
    </source>
</evidence>
<keyword evidence="8" id="KW-0539">Nucleus</keyword>
<gene>
    <name evidence="12" type="ORF">M9458_030405</name>
</gene>
<protein>
    <recommendedName>
        <fullName evidence="11">C2H2-type domain-containing protein</fullName>
    </recommendedName>
</protein>
<evidence type="ECO:0000256" key="6">
    <source>
        <dbReference type="ARBA" id="ARBA00023015"/>
    </source>
</evidence>
<comment type="caution">
    <text evidence="12">The sequence shown here is derived from an EMBL/GenBank/DDBJ whole genome shotgun (WGS) entry which is preliminary data.</text>
</comment>
<dbReference type="InterPro" id="IPR013087">
    <property type="entry name" value="Znf_C2H2_type"/>
</dbReference>
<dbReference type="PANTHER" id="PTHR23226">
    <property type="entry name" value="ZINC FINGER AND SCAN DOMAIN-CONTAINING"/>
    <property type="match status" value="1"/>
</dbReference>
<proteinExistence type="predicted"/>
<dbReference type="Gene3D" id="3.30.160.60">
    <property type="entry name" value="Classic Zinc Finger"/>
    <property type="match status" value="2"/>
</dbReference>
<feature type="non-terminal residue" evidence="12">
    <location>
        <position position="1"/>
    </location>
</feature>
<dbReference type="PANTHER" id="PTHR23226:SF416">
    <property type="entry name" value="FI01424P"/>
    <property type="match status" value="1"/>
</dbReference>
<evidence type="ECO:0000313" key="12">
    <source>
        <dbReference type="EMBL" id="KAL0174437.1"/>
    </source>
</evidence>
<dbReference type="GO" id="GO:0005634">
    <property type="term" value="C:nucleus"/>
    <property type="evidence" value="ECO:0007669"/>
    <property type="project" value="UniProtKB-SubCell"/>
</dbReference>
<dbReference type="AlphaFoldDB" id="A0ABD0PK76"/>
<dbReference type="SMART" id="SM00355">
    <property type="entry name" value="ZnF_C2H2"/>
    <property type="match status" value="3"/>
</dbReference>
<keyword evidence="13" id="KW-1185">Reference proteome</keyword>
<organism evidence="12 13">
    <name type="scientific">Cirrhinus mrigala</name>
    <name type="common">Mrigala</name>
    <dbReference type="NCBI Taxonomy" id="683832"/>
    <lineage>
        <taxon>Eukaryota</taxon>
        <taxon>Metazoa</taxon>
        <taxon>Chordata</taxon>
        <taxon>Craniata</taxon>
        <taxon>Vertebrata</taxon>
        <taxon>Euteleostomi</taxon>
        <taxon>Actinopterygii</taxon>
        <taxon>Neopterygii</taxon>
        <taxon>Teleostei</taxon>
        <taxon>Ostariophysi</taxon>
        <taxon>Cypriniformes</taxon>
        <taxon>Cyprinidae</taxon>
        <taxon>Labeoninae</taxon>
        <taxon>Labeonini</taxon>
        <taxon>Cirrhinus</taxon>
    </lineage>
</organism>
<keyword evidence="7" id="KW-0804">Transcription</keyword>
<dbReference type="Pfam" id="PF00096">
    <property type="entry name" value="zf-C2H2"/>
    <property type="match status" value="2"/>
</dbReference>
<evidence type="ECO:0000256" key="9">
    <source>
        <dbReference type="PROSITE-ProRule" id="PRU00042"/>
    </source>
</evidence>
<dbReference type="FunFam" id="3.30.160.60:FF:000012">
    <property type="entry name" value="RB-associated KRAB zinc finger protein-like"/>
    <property type="match status" value="1"/>
</dbReference>
<feature type="non-terminal residue" evidence="12">
    <location>
        <position position="109"/>
    </location>
</feature>
<keyword evidence="6" id="KW-0805">Transcription regulation</keyword>
<dbReference type="PROSITE" id="PS50157">
    <property type="entry name" value="ZINC_FINGER_C2H2_2"/>
    <property type="match status" value="2"/>
</dbReference>
<evidence type="ECO:0000256" key="2">
    <source>
        <dbReference type="ARBA" id="ARBA00022723"/>
    </source>
</evidence>
<reference evidence="12 13" key="1">
    <citation type="submission" date="2024-05" db="EMBL/GenBank/DDBJ databases">
        <title>Genome sequencing and assembly of Indian major carp, Cirrhinus mrigala (Hamilton, 1822).</title>
        <authorList>
            <person name="Mohindra V."/>
            <person name="Chowdhury L.M."/>
            <person name="Lal K."/>
            <person name="Jena J.K."/>
        </authorList>
    </citation>
    <scope>NUCLEOTIDE SEQUENCE [LARGE SCALE GENOMIC DNA]</scope>
    <source>
        <strain evidence="12">CM1030</strain>
        <tissue evidence="12">Blood</tissue>
    </source>
</reference>
<name>A0ABD0PK76_CIRMR</name>
<dbReference type="Proteomes" id="UP001529510">
    <property type="component" value="Unassembled WGS sequence"/>
</dbReference>
<evidence type="ECO:0000313" key="13">
    <source>
        <dbReference type="Proteomes" id="UP001529510"/>
    </source>
</evidence>
<evidence type="ECO:0000256" key="4">
    <source>
        <dbReference type="ARBA" id="ARBA00022771"/>
    </source>
</evidence>
<dbReference type="EMBL" id="JAMKFB020000015">
    <property type="protein sequence ID" value="KAL0174437.1"/>
    <property type="molecule type" value="Genomic_DNA"/>
</dbReference>
<evidence type="ECO:0000256" key="1">
    <source>
        <dbReference type="ARBA" id="ARBA00004123"/>
    </source>
</evidence>
<keyword evidence="2" id="KW-0479">Metal-binding</keyword>
<keyword evidence="4 9" id="KW-0863">Zinc-finger</keyword>
<dbReference type="InterPro" id="IPR036236">
    <property type="entry name" value="Znf_C2H2_sf"/>
</dbReference>
<dbReference type="GO" id="GO:0008270">
    <property type="term" value="F:zinc ion binding"/>
    <property type="evidence" value="ECO:0007669"/>
    <property type="project" value="UniProtKB-KW"/>
</dbReference>
<evidence type="ECO:0000256" key="8">
    <source>
        <dbReference type="ARBA" id="ARBA00023242"/>
    </source>
</evidence>
<feature type="domain" description="C2H2-type" evidence="11">
    <location>
        <begin position="29"/>
        <end position="56"/>
    </location>
</feature>
<evidence type="ECO:0000259" key="11">
    <source>
        <dbReference type="PROSITE" id="PS50157"/>
    </source>
</evidence>
<sequence length="109" mass="12804">EDKIWSEDQKGMLKTSTERPEKPQENKSFECEQCGKAFPKAFSLFRHKRVHSVMKHHCCEKCGKKFSQLRALETHLRKHTQKFEKKKFPCATCGKSFKDLAAHERVHAE</sequence>
<keyword evidence="5" id="KW-0862">Zinc</keyword>
<feature type="region of interest" description="Disordered" evidence="10">
    <location>
        <begin position="1"/>
        <end position="27"/>
    </location>
</feature>
<comment type="subcellular location">
    <subcellularLocation>
        <location evidence="1">Nucleus</location>
    </subcellularLocation>
</comment>
<accession>A0ABD0PK76</accession>
<dbReference type="SUPFAM" id="SSF57667">
    <property type="entry name" value="beta-beta-alpha zinc fingers"/>
    <property type="match status" value="1"/>
</dbReference>
<feature type="domain" description="C2H2-type" evidence="11">
    <location>
        <begin position="57"/>
        <end position="84"/>
    </location>
</feature>
<evidence type="ECO:0000256" key="3">
    <source>
        <dbReference type="ARBA" id="ARBA00022737"/>
    </source>
</evidence>
<dbReference type="PROSITE" id="PS00028">
    <property type="entry name" value="ZINC_FINGER_C2H2_1"/>
    <property type="match status" value="2"/>
</dbReference>
<keyword evidence="3" id="KW-0677">Repeat</keyword>